<evidence type="ECO:0000313" key="2">
    <source>
        <dbReference type="EMBL" id="MQN00679.1"/>
    </source>
</evidence>
<feature type="coiled-coil region" evidence="1">
    <location>
        <begin position="4"/>
        <end position="66"/>
    </location>
</feature>
<evidence type="ECO:0000256" key="1">
    <source>
        <dbReference type="SAM" id="Coils"/>
    </source>
</evidence>
<protein>
    <recommendedName>
        <fullName evidence="4">Recombinase family protein</fullName>
    </recommendedName>
</protein>
<name>A0A6N7IWU3_9FIRM</name>
<dbReference type="EMBL" id="VOGC01000002">
    <property type="protein sequence ID" value="MQN00679.1"/>
    <property type="molecule type" value="Genomic_DNA"/>
</dbReference>
<comment type="caution">
    <text evidence="2">The sequence shown here is derived from an EMBL/GenBank/DDBJ whole genome shotgun (WGS) entry which is preliminary data.</text>
</comment>
<organism evidence="2 3">
    <name type="scientific">Candidatus Weimeria bifida</name>
    <dbReference type="NCBI Taxonomy" id="2599074"/>
    <lineage>
        <taxon>Bacteria</taxon>
        <taxon>Bacillati</taxon>
        <taxon>Bacillota</taxon>
        <taxon>Clostridia</taxon>
        <taxon>Lachnospirales</taxon>
        <taxon>Lachnospiraceae</taxon>
        <taxon>Candidatus Weimeria</taxon>
    </lineage>
</organism>
<sequence>MDPATASDDNIKEVRQHIKELEKQEEKIIDLYQIGTIDIDLVKKKSEAIQKEKKKLEKVLSETKKKTPQSVSRDEAIELLGSFDEIIQSGSLQEQRELLRSLIEDIVVFPDHIEIHWTFSVK</sequence>
<gene>
    <name evidence="2" type="ORF">FRC54_01610</name>
</gene>
<evidence type="ECO:0000313" key="3">
    <source>
        <dbReference type="Proteomes" id="UP000460257"/>
    </source>
</evidence>
<evidence type="ECO:0008006" key="4">
    <source>
        <dbReference type="Google" id="ProtNLM"/>
    </source>
</evidence>
<dbReference type="Proteomes" id="UP000460257">
    <property type="component" value="Unassembled WGS sequence"/>
</dbReference>
<keyword evidence="1" id="KW-0175">Coiled coil</keyword>
<dbReference type="AlphaFoldDB" id="A0A6N7IWU3"/>
<reference evidence="2" key="1">
    <citation type="journal article" date="2020" name="Appl. Environ. Microbiol.">
        <title>Medium-Chain Fatty Acid Synthesis by 'Candidatus Weimeria bifida' gen. nov., sp. nov., and 'Candidatus Pseudoramibacter fermentans' sp. nov.</title>
        <authorList>
            <person name="Scarborough M.J."/>
            <person name="Myers K.S."/>
            <person name="Donohue T.J."/>
            <person name="Noguera D.R."/>
        </authorList>
    </citation>
    <scope>NUCLEOTIDE SEQUENCE</scope>
    <source>
        <strain evidence="2">LCO1.1</strain>
    </source>
</reference>
<accession>A0A6N7IWU3</accession>
<keyword evidence="3" id="KW-1185">Reference proteome</keyword>
<proteinExistence type="predicted"/>